<dbReference type="InterPro" id="IPR036390">
    <property type="entry name" value="WH_DNA-bd_sf"/>
</dbReference>
<dbReference type="SMART" id="SM00418">
    <property type="entry name" value="HTH_ARSR"/>
    <property type="match status" value="1"/>
</dbReference>
<gene>
    <name evidence="5" type="ORF">D1970_21250</name>
</gene>
<dbReference type="NCBIfam" id="NF033788">
    <property type="entry name" value="HTH_metalloreg"/>
    <property type="match status" value="1"/>
</dbReference>
<accession>A0A398B159</accession>
<evidence type="ECO:0000256" key="2">
    <source>
        <dbReference type="ARBA" id="ARBA00023125"/>
    </source>
</evidence>
<dbReference type="AlphaFoldDB" id="A0A398B159"/>
<dbReference type="Gene3D" id="1.10.10.10">
    <property type="entry name" value="Winged helix-like DNA-binding domain superfamily/Winged helix DNA-binding domain"/>
    <property type="match status" value="1"/>
</dbReference>
<dbReference type="PANTHER" id="PTHR33154">
    <property type="entry name" value="TRANSCRIPTIONAL REGULATOR, ARSR FAMILY"/>
    <property type="match status" value="1"/>
</dbReference>
<organism evidence="5 6">
    <name type="scientific">Mesobacillus zeae</name>
    <dbReference type="NCBI Taxonomy" id="1917180"/>
    <lineage>
        <taxon>Bacteria</taxon>
        <taxon>Bacillati</taxon>
        <taxon>Bacillota</taxon>
        <taxon>Bacilli</taxon>
        <taxon>Bacillales</taxon>
        <taxon>Bacillaceae</taxon>
        <taxon>Mesobacillus</taxon>
    </lineage>
</organism>
<evidence type="ECO:0000256" key="1">
    <source>
        <dbReference type="ARBA" id="ARBA00023015"/>
    </source>
</evidence>
<dbReference type="OrthoDB" id="9798835at2"/>
<evidence type="ECO:0000313" key="5">
    <source>
        <dbReference type="EMBL" id="RID81623.1"/>
    </source>
</evidence>
<feature type="domain" description="HTH arsR-type" evidence="4">
    <location>
        <begin position="19"/>
        <end position="111"/>
    </location>
</feature>
<dbReference type="PRINTS" id="PR00778">
    <property type="entry name" value="HTHARSR"/>
</dbReference>
<dbReference type="InterPro" id="IPR036388">
    <property type="entry name" value="WH-like_DNA-bd_sf"/>
</dbReference>
<dbReference type="GO" id="GO:0003677">
    <property type="term" value="F:DNA binding"/>
    <property type="evidence" value="ECO:0007669"/>
    <property type="project" value="UniProtKB-KW"/>
</dbReference>
<protein>
    <submittedName>
        <fullName evidence="5">ArsR family transcriptional regulator</fullName>
    </submittedName>
</protein>
<reference evidence="5 6" key="1">
    <citation type="submission" date="2018-08" db="EMBL/GenBank/DDBJ databases">
        <title>Bacillus jemisoniae sp. nov., Bacillus chryseoplanitiae sp. nov., Bacillus resnikiae sp. nov., and Bacillus frankliniae sp. nov., isolated from Viking spacecraft and associated surfaces.</title>
        <authorList>
            <person name="Seuylemezian A."/>
            <person name="Vaishampayan P."/>
        </authorList>
    </citation>
    <scope>NUCLEOTIDE SEQUENCE [LARGE SCALE GENOMIC DNA]</scope>
    <source>
        <strain evidence="5 6">JJ-247</strain>
    </source>
</reference>
<proteinExistence type="predicted"/>
<keyword evidence="3" id="KW-0804">Transcription</keyword>
<dbReference type="Pfam" id="PF01022">
    <property type="entry name" value="HTH_5"/>
    <property type="match status" value="1"/>
</dbReference>
<evidence type="ECO:0000256" key="3">
    <source>
        <dbReference type="ARBA" id="ARBA00023163"/>
    </source>
</evidence>
<comment type="caution">
    <text evidence="5">The sequence shown here is derived from an EMBL/GenBank/DDBJ whole genome shotgun (WGS) entry which is preliminary data.</text>
</comment>
<dbReference type="GO" id="GO:0003700">
    <property type="term" value="F:DNA-binding transcription factor activity"/>
    <property type="evidence" value="ECO:0007669"/>
    <property type="project" value="InterPro"/>
</dbReference>
<dbReference type="RefSeq" id="WP_119114849.1">
    <property type="nucleotide sequence ID" value="NZ_CBCSEO010000041.1"/>
</dbReference>
<dbReference type="PROSITE" id="PS50987">
    <property type="entry name" value="HTH_ARSR_2"/>
    <property type="match status" value="1"/>
</dbReference>
<dbReference type="InterPro" id="IPR001845">
    <property type="entry name" value="HTH_ArsR_DNA-bd_dom"/>
</dbReference>
<dbReference type="SUPFAM" id="SSF46785">
    <property type="entry name" value="Winged helix' DNA-binding domain"/>
    <property type="match status" value="1"/>
</dbReference>
<name>A0A398B159_9BACI</name>
<dbReference type="Proteomes" id="UP000265816">
    <property type="component" value="Unassembled WGS sequence"/>
</dbReference>
<keyword evidence="6" id="KW-1185">Reference proteome</keyword>
<dbReference type="InterPro" id="IPR011991">
    <property type="entry name" value="ArsR-like_HTH"/>
</dbReference>
<evidence type="ECO:0000259" key="4">
    <source>
        <dbReference type="PROSITE" id="PS50987"/>
    </source>
</evidence>
<keyword evidence="2" id="KW-0238">DNA-binding</keyword>
<dbReference type="InterPro" id="IPR051081">
    <property type="entry name" value="HTH_MetalResp_TranReg"/>
</dbReference>
<dbReference type="CDD" id="cd00090">
    <property type="entry name" value="HTH_ARSR"/>
    <property type="match status" value="1"/>
</dbReference>
<keyword evidence="1" id="KW-0805">Transcription regulation</keyword>
<dbReference type="EMBL" id="QWVT01000054">
    <property type="protein sequence ID" value="RID81623.1"/>
    <property type="molecule type" value="Genomic_DNA"/>
</dbReference>
<sequence length="111" mass="12771">MKQCMAEIPRVCSGDIPLYDSAETERLAITAKALSDPIRIQMVHFLQNRSDLCTCEFEELLGLAQSKVSYHLKILLQAELIEREIHGSWSHYKLRNRDVLDKLKTLSLSRV</sequence>
<dbReference type="PANTHER" id="PTHR33154:SF18">
    <property type="entry name" value="ARSENICAL RESISTANCE OPERON REPRESSOR"/>
    <property type="match status" value="1"/>
</dbReference>
<evidence type="ECO:0000313" key="6">
    <source>
        <dbReference type="Proteomes" id="UP000265816"/>
    </source>
</evidence>